<dbReference type="EMBL" id="CM020618">
    <property type="protein sequence ID" value="KAK1862055.1"/>
    <property type="molecule type" value="Genomic_DNA"/>
</dbReference>
<proteinExistence type="predicted"/>
<sequence>MMLKRRPPALVVLAVSFTVLIGRVLWVSTPQLVTAVGTSQWAVTGVRADGSPLSRISLPFPSSRAAAAASRPCSGRRATAPAEEAPLSPLTQRRLTQHSAEPTPEVDLAYFVQVSPSNVALLPRLMAATYHVDNVYAVHFDLKIDADVMATTIEKVAIALAEAEDTAGEDETPNPMQRKEGPHPRSRRGVALPHNVLIMDRTPVTYRGITTVLNTLDGMSAVLAYTHPSSSSTTGGDSIATMGKLMRAADDNARPPWTYFINLSGSDYPLLSPTAMRRLLARPNVAARGANFLTLHPRDGWELATRNRYRRLVVDTGVGVLGQGGLAEAVDTTVKPARVDHPLWEGVDASPASPPSAEGGASPGSANPPPALLAKGGAWMIATRAFAVYATSSGDARRALVAMANGLSSSEHYFPTLLLGPAWRRTLLPHSLRAVYWDPAWSGGVPLGEMQHPNTIDPVVSAEREELSVTSPSGDEDTPPATAGPFGPRIATSPYLFARKFSRPDAPLLDWIDAHRLGRGARRDGLAGKAAAEARAATHLEWLLRLPPQEGIGA</sequence>
<organism evidence="1 2">
    <name type="scientific">Pyropia yezoensis</name>
    <name type="common">Susabi-nori</name>
    <name type="synonym">Porphyra yezoensis</name>
    <dbReference type="NCBI Taxonomy" id="2788"/>
    <lineage>
        <taxon>Eukaryota</taxon>
        <taxon>Rhodophyta</taxon>
        <taxon>Bangiophyceae</taxon>
        <taxon>Bangiales</taxon>
        <taxon>Bangiaceae</taxon>
        <taxon>Pyropia</taxon>
    </lineage>
</organism>
<gene>
    <name evidence="1" type="ORF">I4F81_004631</name>
</gene>
<accession>A0ACC3BWD6</accession>
<keyword evidence="2" id="KW-1185">Reference proteome</keyword>
<reference evidence="1" key="1">
    <citation type="submission" date="2019-11" db="EMBL/GenBank/DDBJ databases">
        <title>Nori genome reveals adaptations in red seaweeds to the harsh intertidal environment.</title>
        <authorList>
            <person name="Wang D."/>
            <person name="Mao Y."/>
        </authorList>
    </citation>
    <scope>NUCLEOTIDE SEQUENCE</scope>
    <source>
        <tissue evidence="1">Gametophyte</tissue>
    </source>
</reference>
<evidence type="ECO:0000313" key="1">
    <source>
        <dbReference type="EMBL" id="KAK1862055.1"/>
    </source>
</evidence>
<dbReference type="Proteomes" id="UP000798662">
    <property type="component" value="Chromosome 1"/>
</dbReference>
<evidence type="ECO:0000313" key="2">
    <source>
        <dbReference type="Proteomes" id="UP000798662"/>
    </source>
</evidence>
<name>A0ACC3BWD6_PYRYE</name>
<protein>
    <submittedName>
        <fullName evidence="1">Uncharacterized protein</fullName>
    </submittedName>
</protein>
<comment type="caution">
    <text evidence="1">The sequence shown here is derived from an EMBL/GenBank/DDBJ whole genome shotgun (WGS) entry which is preliminary data.</text>
</comment>